<dbReference type="GO" id="GO:0005975">
    <property type="term" value="P:carbohydrate metabolic process"/>
    <property type="evidence" value="ECO:0007669"/>
    <property type="project" value="UniProtKB-ARBA"/>
</dbReference>
<feature type="domain" description="Bacterial Ig-like" evidence="3">
    <location>
        <begin position="321"/>
        <end position="379"/>
    </location>
</feature>
<dbReference type="NCBIfam" id="NF033510">
    <property type="entry name" value="Ca_tandemer"/>
    <property type="match status" value="2"/>
</dbReference>
<accession>A0AB39BKK9</accession>
<dbReference type="EMBL" id="CP162511">
    <property type="protein sequence ID" value="XDI06916.1"/>
    <property type="molecule type" value="Genomic_DNA"/>
</dbReference>
<gene>
    <name evidence="4" type="ORF">ABFY20_07375</name>
</gene>
<feature type="region of interest" description="Disordered" evidence="1">
    <location>
        <begin position="1"/>
        <end position="33"/>
    </location>
</feature>
<evidence type="ECO:0000256" key="1">
    <source>
        <dbReference type="SAM" id="MobiDB-lite"/>
    </source>
</evidence>
<dbReference type="Pfam" id="PF19077">
    <property type="entry name" value="Big_13"/>
    <property type="match status" value="1"/>
</dbReference>
<feature type="region of interest" description="Disordered" evidence="1">
    <location>
        <begin position="388"/>
        <end position="466"/>
    </location>
</feature>
<name>A0AB39BKK9_9MICO</name>
<sequence>MSDSRSVWGRAPSRPSDGVAGRSRSRAKRPRAAVAAGLAGLALIGMTLVGTGLGASPAAATTAPTPSAAPSPETTPTPAPTAAPEPSRTPVTPTDPPGSTPPPTDPGGPGTPTPPPPSPVEATPPVIVAPAPGELLDGSVEALGEATPGATVQILLAGASEPFCIVEVPASGAWSCTIEGLESASSTTLRAVEIAEGSTAESGVQVRVLTAPVVTGGPRGPLTNAVVQGTAYPGATVTATTGAFDCTGTADSSGAWICPLDPAITDGPYSVTATQTTSWSEGASSPAGPAVDIEVDVTVPEAPVVLSPAAGARLPVSGALFSGTGENGATVTVFAAAEVLCDATVADSRWSCTGSPLAAGRYAVAVLQQDAAGNVSVQSGPLAVVFGAPSPSATPRPTPGATVPSAPSASGSPTTPPAPGTDDGATGAPSPSDGAPGADGNGDGGGSDAPDGTSPTQVSPGDGGSWADGTRFTTALQPVLGAGAWWWVALVVAALVLLLVALPARLLAGTVGALSAPLAEGSTRRRMLARLTGRNRTPVQEYDEAPRIALGRPARAALAVVASAALVTLSAPVFGEPAYLRLFLSAVLAVALLSAAATVVPALLARRLLGVSAHVAIEPRLLFVSAGFALVSRLADLDTALVFGLVASVALTAPVSRAARGIVAALQVGALLATGAGAWLLARAAGPAGVDAVGGPTGVVAAAGSELTTIVVLGAFGAASAVLLPFGGSVGRRIVDWSPLVWVALTLGSFAGLALAFAPALARGAQNGGLTVLVVTAIGFAVVSVSAWAWTRFVVPEAEDEEG</sequence>
<feature type="compositionally biased region" description="Gly residues" evidence="1">
    <location>
        <begin position="437"/>
        <end position="447"/>
    </location>
</feature>
<feature type="compositionally biased region" description="Low complexity" evidence="1">
    <location>
        <begin position="420"/>
        <end position="436"/>
    </location>
</feature>
<feature type="transmembrane region" description="Helical" evidence="2">
    <location>
        <begin position="768"/>
        <end position="790"/>
    </location>
</feature>
<feature type="compositionally biased region" description="Pro residues" evidence="1">
    <location>
        <begin position="67"/>
        <end position="83"/>
    </location>
</feature>
<dbReference type="InterPro" id="IPR044016">
    <property type="entry name" value="Big_13"/>
</dbReference>
<feature type="transmembrane region" description="Helical" evidence="2">
    <location>
        <begin position="556"/>
        <end position="574"/>
    </location>
</feature>
<keyword evidence="2" id="KW-0812">Transmembrane</keyword>
<feature type="region of interest" description="Disordered" evidence="1">
    <location>
        <begin position="52"/>
        <end position="132"/>
    </location>
</feature>
<feature type="transmembrane region" description="Helical" evidence="2">
    <location>
        <begin position="707"/>
        <end position="728"/>
    </location>
</feature>
<protein>
    <submittedName>
        <fullName evidence="4">Ig-like domain-containing protein</fullName>
    </submittedName>
</protein>
<evidence type="ECO:0000313" key="4">
    <source>
        <dbReference type="EMBL" id="XDI06916.1"/>
    </source>
</evidence>
<evidence type="ECO:0000256" key="2">
    <source>
        <dbReference type="SAM" id="Phobius"/>
    </source>
</evidence>
<dbReference type="InterPro" id="IPR013783">
    <property type="entry name" value="Ig-like_fold"/>
</dbReference>
<feature type="compositionally biased region" description="Low complexity" evidence="1">
    <location>
        <begin position="399"/>
        <end position="413"/>
    </location>
</feature>
<dbReference type="AlphaFoldDB" id="A0AB39BKK9"/>
<feature type="transmembrane region" description="Helical" evidence="2">
    <location>
        <begin position="740"/>
        <end position="762"/>
    </location>
</feature>
<evidence type="ECO:0000259" key="3">
    <source>
        <dbReference type="Pfam" id="PF19077"/>
    </source>
</evidence>
<reference evidence="4" key="1">
    <citation type="submission" date="2024-05" db="EMBL/GenBank/DDBJ databases">
        <title>Herbiconiux sp. A18JL235.</title>
        <authorList>
            <person name="Zhang G."/>
        </authorList>
    </citation>
    <scope>NUCLEOTIDE SEQUENCE</scope>
    <source>
        <strain evidence="4">A18JL235</strain>
    </source>
</reference>
<keyword evidence="2" id="KW-0472">Membrane</keyword>
<organism evidence="4">
    <name type="scientific">Herbiconiux sp. A18JL235</name>
    <dbReference type="NCBI Taxonomy" id="3152363"/>
    <lineage>
        <taxon>Bacteria</taxon>
        <taxon>Bacillati</taxon>
        <taxon>Actinomycetota</taxon>
        <taxon>Actinomycetes</taxon>
        <taxon>Micrococcales</taxon>
        <taxon>Microbacteriaceae</taxon>
        <taxon>Herbiconiux</taxon>
    </lineage>
</organism>
<feature type="compositionally biased region" description="Pro residues" evidence="1">
    <location>
        <begin position="93"/>
        <end position="119"/>
    </location>
</feature>
<proteinExistence type="predicted"/>
<feature type="transmembrane region" description="Helical" evidence="2">
    <location>
        <begin position="580"/>
        <end position="604"/>
    </location>
</feature>
<dbReference type="RefSeq" id="WP_368499295.1">
    <property type="nucleotide sequence ID" value="NZ_CP162511.1"/>
</dbReference>
<feature type="compositionally biased region" description="Low complexity" evidence="1">
    <location>
        <begin position="55"/>
        <end position="66"/>
    </location>
</feature>
<dbReference type="Gene3D" id="2.60.40.10">
    <property type="entry name" value="Immunoglobulins"/>
    <property type="match status" value="2"/>
</dbReference>
<keyword evidence="2" id="KW-1133">Transmembrane helix</keyword>
<feature type="transmembrane region" description="Helical" evidence="2">
    <location>
        <begin position="484"/>
        <end position="502"/>
    </location>
</feature>